<name>F8UKT9_PLADU</name>
<keyword evidence="2" id="KW-0527">Neuropeptide</keyword>
<keyword evidence="1" id="KW-0732">Signal</keyword>
<accession>F8UKT9</accession>
<dbReference type="GO" id="GO:0007218">
    <property type="term" value="P:neuropeptide signaling pathway"/>
    <property type="evidence" value="ECO:0007669"/>
    <property type="project" value="UniProtKB-KW"/>
</dbReference>
<dbReference type="AlphaFoldDB" id="F8UKT9"/>
<evidence type="ECO:0000313" key="2">
    <source>
        <dbReference type="EMBL" id="AEE25645.1"/>
    </source>
</evidence>
<dbReference type="EMBL" id="JF811330">
    <property type="protein sequence ID" value="AEE25645.1"/>
    <property type="molecule type" value="mRNA"/>
</dbReference>
<protein>
    <submittedName>
        <fullName evidence="2">Neuropeptide</fullName>
    </submittedName>
</protein>
<reference evidence="2" key="1">
    <citation type="journal article" date="2011" name="Proc. Natl. Acad. Sci. U.S.A.">
        <title>Neuropeptides regulate swimming depth of Platynereis larvae.</title>
        <authorList>
            <person name="Conzelmann M."/>
            <person name="Offenburger S.L."/>
            <person name="Asadulina A."/>
            <person name="Keller T."/>
            <person name="Munch T.A."/>
            <person name="Jekely G."/>
        </authorList>
    </citation>
    <scope>NUCLEOTIDE SEQUENCE</scope>
</reference>
<feature type="chain" id="PRO_5003384944" evidence="1">
    <location>
        <begin position="22"/>
        <end position="199"/>
    </location>
</feature>
<evidence type="ECO:0000256" key="1">
    <source>
        <dbReference type="SAM" id="SignalP"/>
    </source>
</evidence>
<sequence length="199" mass="23369">MSIDSRTLILALAVFVTLAFAEDKDDQSTSVAADEDDKRGTLLRYGRGSLMRYGRGSLMRYGKRGTLMRYGKRDDEEFYDDDDVDAIKRVFRYGKRGDDDYKRLFRWGKRSDDYVPEDGLDEDKRGTLMRYGKRVFRYGKRSDDDSASEDMAKRVFRYGKRNSVDLDDLIEEAKRRIFRYGRDIRAPQAPHVPFRFGEE</sequence>
<proteinExistence type="evidence at transcript level"/>
<organism evidence="2">
    <name type="scientific">Platynereis dumerilii</name>
    <name type="common">Dumeril's clam worm</name>
    <dbReference type="NCBI Taxonomy" id="6359"/>
    <lineage>
        <taxon>Eukaryota</taxon>
        <taxon>Metazoa</taxon>
        <taxon>Spiralia</taxon>
        <taxon>Lophotrochozoa</taxon>
        <taxon>Annelida</taxon>
        <taxon>Polychaeta</taxon>
        <taxon>Errantia</taxon>
        <taxon>Phyllodocida</taxon>
        <taxon>Nereididae</taxon>
        <taxon>Platynereis</taxon>
    </lineage>
</organism>
<feature type="signal peptide" evidence="1">
    <location>
        <begin position="1"/>
        <end position="21"/>
    </location>
</feature>